<dbReference type="InterPro" id="IPR018697">
    <property type="entry name" value="DUF2199"/>
</dbReference>
<dbReference type="KEGG" id="tsph:KIH39_01925"/>
<protein>
    <submittedName>
        <fullName evidence="1">DUF2199 domain-containing protein</fullName>
    </submittedName>
</protein>
<dbReference type="EMBL" id="CP074694">
    <property type="protein sequence ID" value="QVL32701.1"/>
    <property type="molecule type" value="Genomic_DNA"/>
</dbReference>
<dbReference type="AlphaFoldDB" id="A0A8E6B6N7"/>
<proteinExistence type="predicted"/>
<organism evidence="1 2">
    <name type="scientific">Telmatocola sphagniphila</name>
    <dbReference type="NCBI Taxonomy" id="1123043"/>
    <lineage>
        <taxon>Bacteria</taxon>
        <taxon>Pseudomonadati</taxon>
        <taxon>Planctomycetota</taxon>
        <taxon>Planctomycetia</taxon>
        <taxon>Gemmatales</taxon>
        <taxon>Gemmataceae</taxon>
    </lineage>
</organism>
<name>A0A8E6B6N7_9BACT</name>
<gene>
    <name evidence="1" type="ORF">KIH39_01925</name>
</gene>
<evidence type="ECO:0000313" key="1">
    <source>
        <dbReference type="EMBL" id="QVL32701.1"/>
    </source>
</evidence>
<accession>A0A8E6B6N7</accession>
<dbReference type="Pfam" id="PF09965">
    <property type="entry name" value="DUF2199"/>
    <property type="match status" value="1"/>
</dbReference>
<reference evidence="1" key="1">
    <citation type="submission" date="2021-05" db="EMBL/GenBank/DDBJ databases">
        <title>Complete genome sequence of the cellulolytic planctomycete Telmatocola sphagniphila SP2T and characterization of the first cellulase from planctomycetes.</title>
        <authorList>
            <person name="Rakitin A.L."/>
            <person name="Beletsky A.V."/>
            <person name="Naumoff D.G."/>
            <person name="Kulichevskaya I.S."/>
            <person name="Mardanov A.V."/>
            <person name="Ravin N.V."/>
            <person name="Dedysh S.N."/>
        </authorList>
    </citation>
    <scope>NUCLEOTIDE SEQUENCE</scope>
    <source>
        <strain evidence="1">SP2T</strain>
    </source>
</reference>
<evidence type="ECO:0000313" key="2">
    <source>
        <dbReference type="Proteomes" id="UP000676194"/>
    </source>
</evidence>
<keyword evidence="2" id="KW-1185">Reference proteome</keyword>
<sequence length="169" mass="19302">MDFGADAPAPFYSIPQAEQDARCELTSDLCMIDQKEFYVRGCLEIPVIDGPRPFVWGVWTSLSKHNIKRMAELWESPGRESEPLSFGWLCTSLPLYPETLLLKTNVRTRPVGYRPLVELEPTDHPLAIEQRNGITMKRVRELAEALLLSDESMRIFKTVSDKVNCQKFA</sequence>
<dbReference type="Proteomes" id="UP000676194">
    <property type="component" value="Chromosome"/>
</dbReference>